<dbReference type="HOGENOM" id="CLU_017519_1_0_1"/>
<evidence type="ECO:0000313" key="5">
    <source>
        <dbReference type="Proteomes" id="UP000030653"/>
    </source>
</evidence>
<dbReference type="SUPFAM" id="SSF81383">
    <property type="entry name" value="F-box domain"/>
    <property type="match status" value="1"/>
</dbReference>
<dbReference type="Pfam" id="PF00415">
    <property type="entry name" value="RCC1"/>
    <property type="match status" value="1"/>
</dbReference>
<dbReference type="PANTHER" id="PTHR45982:SF3">
    <property type="entry name" value="F-BOX PROTEIN POF9"/>
    <property type="match status" value="1"/>
</dbReference>
<keyword evidence="5" id="KW-1185">Reference proteome</keyword>
<name>M5G4M2_DACPD</name>
<dbReference type="PANTHER" id="PTHR45982">
    <property type="entry name" value="REGULATOR OF CHROMOSOME CONDENSATION"/>
    <property type="match status" value="1"/>
</dbReference>
<dbReference type="OMA" id="FPYLDAK"/>
<dbReference type="OrthoDB" id="61110at2759"/>
<sequence>MTSLANLPVEVLLDQLITFLPLADLAHLGATNRFFHALCNDDILWKRKLIEDFNYSKVMDARTSGYKTLYKGMKQPKVYVWGSVDNGRLGLSSEELYKSVVRACGGVPRPTELELFARKGIRIVQLSAGGWSFHALDSTGTLWVWGQLNAEVAAFQGDPFSHPGRRAVVPHRLVFADDIKFRSISSGRNHASALDSRGNVWTIRSWGRPYRVISSQLSRVIQISCGWAFSAALTEDGEVHVWWPRSGEFSRIAEEYDAAHGPPGETASHREGLITAEAWELRADPLELPTLGSIQDPRGAAATEPLKIVQIACGRDFVVALTNANQVLKIDLGGGDAADGFDMLRQSFRHGRRWEYLPLFSEAKRVAMLPAFQSGAVAVAEDMRITHVSAQFNTFVAYSTGSTSIVLMGNQSTQPDISPTVIPALQHRDVISVVLGDYHRAALTAQGELLTWGSFSQGALGLGDPYTLDPGTPGGFRTFRDRDLAQRVHGPPPDVEEPTKVSFHHGQEDASPTFCFSVVAAGWHVGALVLDLEEKRAEPPRDAVHSSIPHGGEPPLEHDPEDPSIPGSFTRSGAPAGSLVRGGLPYTGSPVGQHTADGRFEPQEPDLTRAMGLYGVRFGYAARGMLRGSHPRGN</sequence>
<gene>
    <name evidence="4" type="ORF">DACRYDRAFT_21159</name>
</gene>
<evidence type="ECO:0000313" key="4">
    <source>
        <dbReference type="EMBL" id="EJU03639.1"/>
    </source>
</evidence>
<dbReference type="InterPro" id="IPR000408">
    <property type="entry name" value="Reg_chr_condens"/>
</dbReference>
<organism evidence="4 5">
    <name type="scientific">Dacryopinax primogenitus (strain DJM 731)</name>
    <name type="common">Brown rot fungus</name>
    <dbReference type="NCBI Taxonomy" id="1858805"/>
    <lineage>
        <taxon>Eukaryota</taxon>
        <taxon>Fungi</taxon>
        <taxon>Dikarya</taxon>
        <taxon>Basidiomycota</taxon>
        <taxon>Agaricomycotina</taxon>
        <taxon>Dacrymycetes</taxon>
        <taxon>Dacrymycetales</taxon>
        <taxon>Dacrymycetaceae</taxon>
        <taxon>Dacryopinax</taxon>
    </lineage>
</organism>
<evidence type="ECO:0000256" key="1">
    <source>
        <dbReference type="PROSITE-ProRule" id="PRU00235"/>
    </source>
</evidence>
<dbReference type="InterPro" id="IPR051553">
    <property type="entry name" value="Ran_GTPase-activating"/>
</dbReference>
<feature type="repeat" description="RCC1" evidence="1">
    <location>
        <begin position="395"/>
        <end position="446"/>
    </location>
</feature>
<dbReference type="AlphaFoldDB" id="M5G4M2"/>
<dbReference type="STRING" id="1858805.M5G4M2"/>
<dbReference type="GO" id="GO:0005737">
    <property type="term" value="C:cytoplasm"/>
    <property type="evidence" value="ECO:0007669"/>
    <property type="project" value="TreeGrafter"/>
</dbReference>
<accession>M5G4M2</accession>
<feature type="region of interest" description="Disordered" evidence="2">
    <location>
        <begin position="486"/>
        <end position="507"/>
    </location>
</feature>
<dbReference type="RefSeq" id="XP_040630533.1">
    <property type="nucleotide sequence ID" value="XM_040772263.1"/>
</dbReference>
<dbReference type="Pfam" id="PF12937">
    <property type="entry name" value="F-box-like"/>
    <property type="match status" value="1"/>
</dbReference>
<dbReference type="Proteomes" id="UP000030653">
    <property type="component" value="Unassembled WGS sequence"/>
</dbReference>
<protein>
    <submittedName>
        <fullName evidence="4">RCC1/BLIP-II</fullName>
    </submittedName>
</protein>
<feature type="region of interest" description="Disordered" evidence="2">
    <location>
        <begin position="538"/>
        <end position="604"/>
    </location>
</feature>
<dbReference type="SUPFAM" id="SSF50985">
    <property type="entry name" value="RCC1/BLIP-II"/>
    <property type="match status" value="1"/>
</dbReference>
<dbReference type="Gene3D" id="2.130.10.30">
    <property type="entry name" value="Regulator of chromosome condensation 1/beta-lactamase-inhibitor protein II"/>
    <property type="match status" value="2"/>
</dbReference>
<dbReference type="Pfam" id="PF13540">
    <property type="entry name" value="RCC1_2"/>
    <property type="match status" value="1"/>
</dbReference>
<dbReference type="GO" id="GO:0005085">
    <property type="term" value="F:guanyl-nucleotide exchange factor activity"/>
    <property type="evidence" value="ECO:0007669"/>
    <property type="project" value="TreeGrafter"/>
</dbReference>
<feature type="repeat" description="RCC1" evidence="1">
    <location>
        <begin position="76"/>
        <end position="139"/>
    </location>
</feature>
<proteinExistence type="predicted"/>
<dbReference type="GeneID" id="63687325"/>
<dbReference type="EMBL" id="JH795859">
    <property type="protein sequence ID" value="EJU03639.1"/>
    <property type="molecule type" value="Genomic_DNA"/>
</dbReference>
<dbReference type="InterPro" id="IPR036047">
    <property type="entry name" value="F-box-like_dom_sf"/>
</dbReference>
<dbReference type="InterPro" id="IPR001810">
    <property type="entry name" value="F-box_dom"/>
</dbReference>
<evidence type="ECO:0000256" key="2">
    <source>
        <dbReference type="SAM" id="MobiDB-lite"/>
    </source>
</evidence>
<dbReference type="PROSITE" id="PS50012">
    <property type="entry name" value="RCC1_3"/>
    <property type="match status" value="2"/>
</dbReference>
<reference evidence="4 5" key="1">
    <citation type="journal article" date="2012" name="Science">
        <title>The Paleozoic origin of enzymatic lignin decomposition reconstructed from 31 fungal genomes.</title>
        <authorList>
            <person name="Floudas D."/>
            <person name="Binder M."/>
            <person name="Riley R."/>
            <person name="Barry K."/>
            <person name="Blanchette R.A."/>
            <person name="Henrissat B."/>
            <person name="Martinez A.T."/>
            <person name="Otillar R."/>
            <person name="Spatafora J.W."/>
            <person name="Yadav J.S."/>
            <person name="Aerts A."/>
            <person name="Benoit I."/>
            <person name="Boyd A."/>
            <person name="Carlson A."/>
            <person name="Copeland A."/>
            <person name="Coutinho P.M."/>
            <person name="de Vries R.P."/>
            <person name="Ferreira P."/>
            <person name="Findley K."/>
            <person name="Foster B."/>
            <person name="Gaskell J."/>
            <person name="Glotzer D."/>
            <person name="Gorecki P."/>
            <person name="Heitman J."/>
            <person name="Hesse C."/>
            <person name="Hori C."/>
            <person name="Igarashi K."/>
            <person name="Jurgens J.A."/>
            <person name="Kallen N."/>
            <person name="Kersten P."/>
            <person name="Kohler A."/>
            <person name="Kuees U."/>
            <person name="Kumar T.K.A."/>
            <person name="Kuo A."/>
            <person name="LaButti K."/>
            <person name="Larrondo L.F."/>
            <person name="Lindquist E."/>
            <person name="Ling A."/>
            <person name="Lombard V."/>
            <person name="Lucas S."/>
            <person name="Lundell T."/>
            <person name="Martin R."/>
            <person name="McLaughlin D.J."/>
            <person name="Morgenstern I."/>
            <person name="Morin E."/>
            <person name="Murat C."/>
            <person name="Nagy L.G."/>
            <person name="Nolan M."/>
            <person name="Ohm R.A."/>
            <person name="Patyshakuliyeva A."/>
            <person name="Rokas A."/>
            <person name="Ruiz-Duenas F.J."/>
            <person name="Sabat G."/>
            <person name="Salamov A."/>
            <person name="Samejima M."/>
            <person name="Schmutz J."/>
            <person name="Slot J.C."/>
            <person name="St John F."/>
            <person name="Stenlid J."/>
            <person name="Sun H."/>
            <person name="Sun S."/>
            <person name="Syed K."/>
            <person name="Tsang A."/>
            <person name="Wiebenga A."/>
            <person name="Young D."/>
            <person name="Pisabarro A."/>
            <person name="Eastwood D.C."/>
            <person name="Martin F."/>
            <person name="Cullen D."/>
            <person name="Grigoriev I.V."/>
            <person name="Hibbett D.S."/>
        </authorList>
    </citation>
    <scope>NUCLEOTIDE SEQUENCE [LARGE SCALE GENOMIC DNA]</scope>
    <source>
        <strain evidence="4 5">DJM-731 SS1</strain>
    </source>
</reference>
<feature type="domain" description="F-box" evidence="3">
    <location>
        <begin position="5"/>
        <end position="49"/>
    </location>
</feature>
<evidence type="ECO:0000259" key="3">
    <source>
        <dbReference type="Pfam" id="PF12937"/>
    </source>
</evidence>
<dbReference type="InterPro" id="IPR009091">
    <property type="entry name" value="RCC1/BLIP-II"/>
</dbReference>